<feature type="signal peptide" evidence="1">
    <location>
        <begin position="1"/>
        <end position="23"/>
    </location>
</feature>
<feature type="chain" id="PRO_5023051095" description="DUF5011 domain-containing protein" evidence="1">
    <location>
        <begin position="24"/>
        <end position="502"/>
    </location>
</feature>
<protein>
    <recommendedName>
        <fullName evidence="4">DUF5011 domain-containing protein</fullName>
    </recommendedName>
</protein>
<dbReference type="InterPro" id="IPR013784">
    <property type="entry name" value="Carb-bd-like_fold"/>
</dbReference>
<organism evidence="2 3">
    <name type="scientific">Acholeplasma laidlawii</name>
    <dbReference type="NCBI Taxonomy" id="2148"/>
    <lineage>
        <taxon>Bacteria</taxon>
        <taxon>Bacillati</taxon>
        <taxon>Mycoplasmatota</taxon>
        <taxon>Mollicutes</taxon>
        <taxon>Acholeplasmatales</taxon>
        <taxon>Acholeplasmataceae</taxon>
        <taxon>Acholeplasma</taxon>
    </lineage>
</organism>
<name>A0A553II62_ACHLA</name>
<dbReference type="RefSeq" id="WP_012242609.1">
    <property type="nucleotide sequence ID" value="NZ_JACAOE010000001.1"/>
</dbReference>
<evidence type="ECO:0000256" key="1">
    <source>
        <dbReference type="SAM" id="SignalP"/>
    </source>
</evidence>
<dbReference type="GeneID" id="41338830"/>
<sequence length="502" mass="54476">MKKIILSLLVFATILVALPHLYAAEEETGTLVVHFKNWSENYDLLGTHTWGGIDPHGIHDGVDDFGATFIYEGLPVVASSSTETYGWIAVERPNGLAGDPNWGNKFTGDISIKKSVVKANETVHVYIVQGSGNTTTEDPRYFVADNTKYNMFLLYFDPSGSYEDNLGVHNWGGWSQEATGWNEPLKIFSTAGNTATGMAVKASMLTAAPTEDDEVPGAGLLIYFGEGDGSKKTGDVTLQLSLGEGTHEPGAVGFAFVYSNGNGVTTNTNLFYGNENFADFAFNAFSFRLLPYTVDATSGAASGTYAVRSNQVIVKTSAQLANPLKDEDSELTEAQALALVKGWFSVKELTGEDTYGPALTVDRVDFATGNDTIADFVVVLADGSELDITKDYVLFFDNGTEEASIELDLDRNAPVITFPLLGEDKVIEVEWGKPFNLADFPLYDAVDDRDGDLTRAVFVPKGENSKLDTRTVGDYVIMLQVSDAWGNVTQETFTFRVVKPEA</sequence>
<dbReference type="EMBL" id="VKID01000001">
    <property type="protein sequence ID" value="TRX99891.1"/>
    <property type="molecule type" value="Genomic_DNA"/>
</dbReference>
<keyword evidence="1" id="KW-0732">Signal</keyword>
<dbReference type="Proteomes" id="UP000315938">
    <property type="component" value="Unassembled WGS sequence"/>
</dbReference>
<dbReference type="GO" id="GO:0030246">
    <property type="term" value="F:carbohydrate binding"/>
    <property type="evidence" value="ECO:0007669"/>
    <property type="project" value="InterPro"/>
</dbReference>
<comment type="caution">
    <text evidence="2">The sequence shown here is derived from an EMBL/GenBank/DDBJ whole genome shotgun (WGS) entry which is preliminary data.</text>
</comment>
<evidence type="ECO:0000313" key="3">
    <source>
        <dbReference type="Proteomes" id="UP000315938"/>
    </source>
</evidence>
<accession>A0A553II62</accession>
<dbReference type="Gene3D" id="2.60.40.10">
    <property type="entry name" value="Immunoglobulins"/>
    <property type="match status" value="1"/>
</dbReference>
<dbReference type="Gene3D" id="2.60.40.1110">
    <property type="match status" value="1"/>
</dbReference>
<gene>
    <name evidence="2" type="ORF">FNV44_02290</name>
</gene>
<dbReference type="AlphaFoldDB" id="A0A553II62"/>
<reference evidence="2 3" key="1">
    <citation type="submission" date="2019-07" db="EMBL/GenBank/DDBJ databases">
        <title>Genome sequence of Acholeplasma laidlawii strain with increased resistance to erythromycin.</title>
        <authorList>
            <person name="Medvedeva E.S."/>
            <person name="Baranova N.B."/>
            <person name="Siniagina M.N."/>
            <person name="Mouzykantov A."/>
            <person name="Chernova O.A."/>
            <person name="Chernov V.M."/>
        </authorList>
    </citation>
    <scope>NUCLEOTIDE SEQUENCE [LARGE SCALE GENOMIC DNA]</scope>
    <source>
        <strain evidence="2 3">PG8REry</strain>
    </source>
</reference>
<proteinExistence type="predicted"/>
<dbReference type="SUPFAM" id="SSF49452">
    <property type="entry name" value="Starch-binding domain-like"/>
    <property type="match status" value="1"/>
</dbReference>
<evidence type="ECO:0000313" key="2">
    <source>
        <dbReference type="EMBL" id="TRX99891.1"/>
    </source>
</evidence>
<dbReference type="InterPro" id="IPR013783">
    <property type="entry name" value="Ig-like_fold"/>
</dbReference>
<evidence type="ECO:0008006" key="4">
    <source>
        <dbReference type="Google" id="ProtNLM"/>
    </source>
</evidence>